<evidence type="ECO:0000313" key="4">
    <source>
        <dbReference type="EMBL" id="RDL11897.1"/>
    </source>
</evidence>
<dbReference type="RefSeq" id="WP_070229965.1">
    <property type="nucleotide sequence ID" value="NZ_BJYO01000002.1"/>
</dbReference>
<sequence length="317" mass="35300">MQKYVLHAPSHKLITSGKVREDIVQLASDLDYAKLSVDVVLETEFETGDIILYPYPSEKGSEQLDLLRIEHIKDLGARVIVITLNIDYLRYPDADKGAIIQSLNDADFVISLTMYLTTQLREDGMTTPAVDLGLHDYLVPEPLNAPSFEKTVIFAGSPYKAPYVMNWPNTTGLDVYAREQDLRGVEFQTQNVQYVGYMHPNRMPKLINYGFGLAFDVDSAAGDFSDYQTMNLSHKVSMFLAAGIPIILNAKAAVAPTIEAANAGILINEINDIDLALADLRESDYQDLAAGANALGRLVRRGYYYRRAILEAEKQLN</sequence>
<dbReference type="PIRSF" id="PIRSF007023">
    <property type="entry name" value="UDP-Galf_transf"/>
    <property type="match status" value="1"/>
</dbReference>
<feature type="domain" description="Glucosyltransferase 3-like N-terminal" evidence="2">
    <location>
        <begin position="45"/>
        <end position="133"/>
    </location>
</feature>
<name>A0A288QW21_9LACO</name>
<accession>A0A288QW21</accession>
<dbReference type="InterPro" id="IPR058591">
    <property type="entry name" value="Gtf3_N"/>
</dbReference>
<protein>
    <submittedName>
        <fullName evidence="4">Uncharacterized protein</fullName>
    </submittedName>
</protein>
<evidence type="ECO:0000256" key="1">
    <source>
        <dbReference type="ARBA" id="ARBA00022679"/>
    </source>
</evidence>
<feature type="domain" description="Glucosyltransferase 3-like C-terminal" evidence="3">
    <location>
        <begin position="152"/>
        <end position="312"/>
    </location>
</feature>
<dbReference type="AlphaFoldDB" id="A0A288QW21"/>
<dbReference type="InterPro" id="IPR058592">
    <property type="entry name" value="Gtf3_C"/>
</dbReference>
<keyword evidence="1" id="KW-0808">Transferase</keyword>
<dbReference type="OrthoDB" id="9790931at2"/>
<organism evidence="4 5">
    <name type="scientific">Weissella soli</name>
    <dbReference type="NCBI Taxonomy" id="155866"/>
    <lineage>
        <taxon>Bacteria</taxon>
        <taxon>Bacillati</taxon>
        <taxon>Bacillota</taxon>
        <taxon>Bacilli</taxon>
        <taxon>Lactobacillales</taxon>
        <taxon>Lactobacillaceae</taxon>
        <taxon>Weissella</taxon>
    </lineage>
</organism>
<proteinExistence type="predicted"/>
<reference evidence="4 5" key="1">
    <citation type="submission" date="2018-07" db="EMBL/GenBank/DDBJ databases">
        <title>Genomic Encyclopedia of Type Strains, Phase III (KMG-III): the genomes of soil and plant-associated and newly described type strains.</title>
        <authorList>
            <person name="Whitman W."/>
        </authorList>
    </citation>
    <scope>NUCLEOTIDE SEQUENCE [LARGE SCALE GENOMIC DNA]</scope>
    <source>
        <strain evidence="4 5">CECT 7031</strain>
    </source>
</reference>
<comment type="caution">
    <text evidence="4">The sequence shown here is derived from an EMBL/GenBank/DDBJ whole genome shotgun (WGS) entry which is preliminary data.</text>
</comment>
<keyword evidence="5" id="KW-1185">Reference proteome</keyword>
<evidence type="ECO:0000259" key="3">
    <source>
        <dbReference type="Pfam" id="PF26337"/>
    </source>
</evidence>
<dbReference type="Proteomes" id="UP000254912">
    <property type="component" value="Unassembled WGS sequence"/>
</dbReference>
<dbReference type="Gene3D" id="3.40.50.2000">
    <property type="entry name" value="Glycogen Phosphorylase B"/>
    <property type="match status" value="2"/>
</dbReference>
<gene>
    <name evidence="4" type="ORF">DFP99_0316</name>
</gene>
<dbReference type="EMBL" id="QRAS01000001">
    <property type="protein sequence ID" value="RDL11897.1"/>
    <property type="molecule type" value="Genomic_DNA"/>
</dbReference>
<dbReference type="GeneID" id="94545891"/>
<dbReference type="Pfam" id="PF26334">
    <property type="entry name" value="Gtf3_N"/>
    <property type="match status" value="1"/>
</dbReference>
<evidence type="ECO:0000313" key="5">
    <source>
        <dbReference type="Proteomes" id="UP000254912"/>
    </source>
</evidence>
<dbReference type="KEGG" id="wso:WSWS_00686"/>
<evidence type="ECO:0000259" key="2">
    <source>
        <dbReference type="Pfam" id="PF26334"/>
    </source>
</evidence>
<dbReference type="Pfam" id="PF26337">
    <property type="entry name" value="Gtf3_C"/>
    <property type="match status" value="1"/>
</dbReference>